<evidence type="ECO:0000313" key="2">
    <source>
        <dbReference type="Proteomes" id="UP000287651"/>
    </source>
</evidence>
<comment type="caution">
    <text evidence="1">The sequence shown here is derived from an EMBL/GenBank/DDBJ whole genome shotgun (WGS) entry which is preliminary data.</text>
</comment>
<proteinExistence type="predicted"/>
<reference evidence="1 2" key="1">
    <citation type="journal article" date="2014" name="Agronomy (Basel)">
        <title>A Draft Genome Sequence for Ensete ventricosum, the Drought-Tolerant Tree Against Hunger.</title>
        <authorList>
            <person name="Harrison J."/>
            <person name="Moore K.A."/>
            <person name="Paszkiewicz K."/>
            <person name="Jones T."/>
            <person name="Grant M."/>
            <person name="Ambacheew D."/>
            <person name="Muzemil S."/>
            <person name="Studholme D.J."/>
        </authorList>
    </citation>
    <scope>NUCLEOTIDE SEQUENCE [LARGE SCALE GENOMIC DNA]</scope>
</reference>
<protein>
    <submittedName>
        <fullName evidence="1">Uncharacterized protein</fullName>
    </submittedName>
</protein>
<dbReference type="EMBL" id="AMZH03007495">
    <property type="protein sequence ID" value="RRT61203.1"/>
    <property type="molecule type" value="Genomic_DNA"/>
</dbReference>
<accession>A0A426ZBA4</accession>
<gene>
    <name evidence="1" type="ORF">B296_00044421</name>
</gene>
<evidence type="ECO:0000313" key="1">
    <source>
        <dbReference type="EMBL" id="RRT61203.1"/>
    </source>
</evidence>
<sequence length="82" mass="9580">MSTVAPWIKYVLPVIRVLESCMFLRMFLLLFPGMPCLPHKPQGSRFQLRSSDLQRLWDSNTHMPNLPGTHYHTPEAIFLIEK</sequence>
<dbReference type="Proteomes" id="UP000287651">
    <property type="component" value="Unassembled WGS sequence"/>
</dbReference>
<dbReference type="AlphaFoldDB" id="A0A426ZBA4"/>
<organism evidence="1 2">
    <name type="scientific">Ensete ventricosum</name>
    <name type="common">Abyssinian banana</name>
    <name type="synonym">Musa ensete</name>
    <dbReference type="NCBI Taxonomy" id="4639"/>
    <lineage>
        <taxon>Eukaryota</taxon>
        <taxon>Viridiplantae</taxon>
        <taxon>Streptophyta</taxon>
        <taxon>Embryophyta</taxon>
        <taxon>Tracheophyta</taxon>
        <taxon>Spermatophyta</taxon>
        <taxon>Magnoliopsida</taxon>
        <taxon>Liliopsida</taxon>
        <taxon>Zingiberales</taxon>
        <taxon>Musaceae</taxon>
        <taxon>Ensete</taxon>
    </lineage>
</organism>
<name>A0A426ZBA4_ENSVE</name>